<accession>A0A6B2L7R6</accession>
<proteinExistence type="inferred from homology"/>
<dbReference type="GO" id="GO:0005634">
    <property type="term" value="C:nucleus"/>
    <property type="evidence" value="ECO:0007669"/>
    <property type="project" value="TreeGrafter"/>
</dbReference>
<evidence type="ECO:0000313" key="3">
    <source>
        <dbReference type="EMBL" id="NDV33052.1"/>
    </source>
</evidence>
<name>A0A6B2L7R6_9EUKA</name>
<dbReference type="GO" id="GO:0004722">
    <property type="term" value="F:protein serine/threonine phosphatase activity"/>
    <property type="evidence" value="ECO:0007669"/>
    <property type="project" value="UniProtKB-EC"/>
</dbReference>
<evidence type="ECO:0000256" key="1">
    <source>
        <dbReference type="RuleBase" id="RU004273"/>
    </source>
</evidence>
<dbReference type="SMART" id="SM00156">
    <property type="entry name" value="PP2Ac"/>
    <property type="match status" value="1"/>
</dbReference>
<keyword evidence="1" id="KW-0378">Hydrolase</keyword>
<dbReference type="InterPro" id="IPR004843">
    <property type="entry name" value="Calcineurin-like_PHP"/>
</dbReference>
<protein>
    <recommendedName>
        <fullName evidence="1">Serine/threonine-protein phosphatase</fullName>
        <ecNumber evidence="1">3.1.3.16</ecNumber>
    </recommendedName>
</protein>
<dbReference type="GO" id="GO:0005737">
    <property type="term" value="C:cytoplasm"/>
    <property type="evidence" value="ECO:0007669"/>
    <property type="project" value="TreeGrafter"/>
</dbReference>
<dbReference type="PROSITE" id="PS00125">
    <property type="entry name" value="SER_THR_PHOSPHATASE"/>
    <property type="match status" value="1"/>
</dbReference>
<organism evidence="3">
    <name type="scientific">Arcella intermedia</name>
    <dbReference type="NCBI Taxonomy" id="1963864"/>
    <lineage>
        <taxon>Eukaryota</taxon>
        <taxon>Amoebozoa</taxon>
        <taxon>Tubulinea</taxon>
        <taxon>Elardia</taxon>
        <taxon>Arcellinida</taxon>
        <taxon>Sphaerothecina</taxon>
        <taxon>Arcellidae</taxon>
        <taxon>Arcella</taxon>
    </lineage>
</organism>
<dbReference type="PANTHER" id="PTHR11668">
    <property type="entry name" value="SERINE/THREONINE PROTEIN PHOSPHATASE"/>
    <property type="match status" value="1"/>
</dbReference>
<reference evidence="3" key="1">
    <citation type="journal article" date="2020" name="J. Eukaryot. Microbiol.">
        <title>De novo Sequencing, Assembly and Annotation of the Transcriptome for the Free-Living Testate Amoeba Arcella intermedia.</title>
        <authorList>
            <person name="Ribeiro G.M."/>
            <person name="Porfirio-Sousa A.L."/>
            <person name="Maurer-Alcala X.X."/>
            <person name="Katz L.A."/>
            <person name="Lahr D.J.G."/>
        </authorList>
    </citation>
    <scope>NUCLEOTIDE SEQUENCE</scope>
</reference>
<evidence type="ECO:0000259" key="2">
    <source>
        <dbReference type="PROSITE" id="PS00125"/>
    </source>
</evidence>
<dbReference type="Gene3D" id="3.60.21.10">
    <property type="match status" value="1"/>
</dbReference>
<comment type="similarity">
    <text evidence="1">Belongs to the PPP phosphatase family.</text>
</comment>
<dbReference type="PRINTS" id="PR00114">
    <property type="entry name" value="STPHPHTASE"/>
</dbReference>
<dbReference type="Pfam" id="PF00149">
    <property type="entry name" value="Metallophos"/>
    <property type="match status" value="1"/>
</dbReference>
<dbReference type="PANTHER" id="PTHR11668:SF496">
    <property type="entry name" value="SERINE_THREONINE-PROTEIN PHOSPHATASE"/>
    <property type="match status" value="1"/>
</dbReference>
<dbReference type="EC" id="3.1.3.16" evidence="1"/>
<sequence>MKAVAKFVLHQLTTFFKPDPSYNNTYGPPSHRWIDETQKKSFFNNLPMLCDAALKTLRMDPMLLQLKDPAYVLGDLHGSYKDLEYFSQNLWTIGIDFTPSKYIFLGDYVDRGPHSLEVISHLFCLKVLFPKQVFLLRGNHEFEDINGKTGSFSFLNQCLSFGGLEGEGRLLWKWMNNVFEWMPIAGVLDNKIFCCHGGLPRLILTKSNVLELVASIPRPLKDVEIKNEASFLALDLLWSDPAVAEREEEVNKNGGFGDNPIRGDNIKVFGGKAMDLFQTHTGCTHLIRAHQPPKLGIHISKTARVITVFSSSHYCGQYNSAAVVFVNEGTIKMARTSVIMHPNPNPNLSPSSETLLERYF</sequence>
<dbReference type="SUPFAM" id="SSF56300">
    <property type="entry name" value="Metallo-dependent phosphatases"/>
    <property type="match status" value="1"/>
</dbReference>
<dbReference type="EMBL" id="GIBP01004083">
    <property type="protein sequence ID" value="NDV33052.1"/>
    <property type="molecule type" value="Transcribed_RNA"/>
</dbReference>
<dbReference type="CDD" id="cd00144">
    <property type="entry name" value="MPP_PPP_family"/>
    <property type="match status" value="1"/>
</dbReference>
<dbReference type="InterPro" id="IPR050341">
    <property type="entry name" value="PP1_catalytic_subunit"/>
</dbReference>
<dbReference type="InterPro" id="IPR029052">
    <property type="entry name" value="Metallo-depent_PP-like"/>
</dbReference>
<dbReference type="AlphaFoldDB" id="A0A6B2L7R6"/>
<comment type="catalytic activity">
    <reaction evidence="1">
        <text>O-phospho-L-threonyl-[protein] + H2O = L-threonyl-[protein] + phosphate</text>
        <dbReference type="Rhea" id="RHEA:47004"/>
        <dbReference type="Rhea" id="RHEA-COMP:11060"/>
        <dbReference type="Rhea" id="RHEA-COMP:11605"/>
        <dbReference type="ChEBI" id="CHEBI:15377"/>
        <dbReference type="ChEBI" id="CHEBI:30013"/>
        <dbReference type="ChEBI" id="CHEBI:43474"/>
        <dbReference type="ChEBI" id="CHEBI:61977"/>
        <dbReference type="EC" id="3.1.3.16"/>
    </reaction>
</comment>
<feature type="domain" description="Serine/threonine specific protein phosphatases" evidence="2">
    <location>
        <begin position="136"/>
        <end position="141"/>
    </location>
</feature>
<dbReference type="InterPro" id="IPR006186">
    <property type="entry name" value="Ser/Thr-sp_prot-phosphatase"/>
</dbReference>